<feature type="region of interest" description="Disordered" evidence="1">
    <location>
        <begin position="111"/>
        <end position="135"/>
    </location>
</feature>
<name>A0AAD4Y147_OVIAM</name>
<dbReference type="AlphaFoldDB" id="A0AAD4Y147"/>
<evidence type="ECO:0000313" key="2">
    <source>
        <dbReference type="EMBL" id="KAI4530743.1"/>
    </source>
</evidence>
<sequence length="135" mass="14771">MLQDGPSGSLLHPPQAGSQEEFPAYPDLPLQPPEHFSLPSLDCFTLPDARSAALVLRYALYDSWSLEPWSWDCGRGDCSGHKTDFRQALAVPPPITLQKLACPQVTDLRTRNGPGVWRKDRAAGPQPGHKEADGV</sequence>
<keyword evidence="3" id="KW-1185">Reference proteome</keyword>
<evidence type="ECO:0000313" key="3">
    <source>
        <dbReference type="Proteomes" id="UP001214576"/>
    </source>
</evidence>
<organism evidence="2 3">
    <name type="scientific">Ovis ammon polii</name>
    <dbReference type="NCBI Taxonomy" id="230172"/>
    <lineage>
        <taxon>Eukaryota</taxon>
        <taxon>Metazoa</taxon>
        <taxon>Chordata</taxon>
        <taxon>Craniata</taxon>
        <taxon>Vertebrata</taxon>
        <taxon>Euteleostomi</taxon>
        <taxon>Mammalia</taxon>
        <taxon>Eutheria</taxon>
        <taxon>Laurasiatheria</taxon>
        <taxon>Artiodactyla</taxon>
        <taxon>Ruminantia</taxon>
        <taxon>Pecora</taxon>
        <taxon>Bovidae</taxon>
        <taxon>Caprinae</taxon>
        <taxon>Ovis</taxon>
    </lineage>
</organism>
<comment type="caution">
    <text evidence="2">The sequence shown here is derived from an EMBL/GenBank/DDBJ whole genome shotgun (WGS) entry which is preliminary data.</text>
</comment>
<protein>
    <submittedName>
        <fullName evidence="2">Uncharacterized protein</fullName>
    </submittedName>
</protein>
<gene>
    <name evidence="2" type="ORF">MG293_018601</name>
</gene>
<reference evidence="2" key="1">
    <citation type="submission" date="2022-03" db="EMBL/GenBank/DDBJ databases">
        <title>Genomic analyses of argali, domestic sheep and their hybrids provide insights into chromosomal evolution, heterosis and genetic basis of agronomic traits.</title>
        <authorList>
            <person name="Li M."/>
        </authorList>
    </citation>
    <scope>NUCLEOTIDE SEQUENCE</scope>
    <source>
        <strain evidence="2">CAU-MHL-2022a</strain>
        <tissue evidence="2">Skin</tissue>
    </source>
</reference>
<feature type="compositionally biased region" description="Basic and acidic residues" evidence="1">
    <location>
        <begin position="117"/>
        <end position="135"/>
    </location>
</feature>
<evidence type="ECO:0000256" key="1">
    <source>
        <dbReference type="SAM" id="MobiDB-lite"/>
    </source>
</evidence>
<feature type="region of interest" description="Disordered" evidence="1">
    <location>
        <begin position="1"/>
        <end position="33"/>
    </location>
</feature>
<dbReference type="EMBL" id="JAKZEL010000024">
    <property type="protein sequence ID" value="KAI4530743.1"/>
    <property type="molecule type" value="Genomic_DNA"/>
</dbReference>
<accession>A0AAD4Y147</accession>
<proteinExistence type="predicted"/>
<dbReference type="Proteomes" id="UP001214576">
    <property type="component" value="Unassembled WGS sequence"/>
</dbReference>